<dbReference type="SUPFAM" id="SSF55620">
    <property type="entry name" value="Tetrahydrobiopterin biosynthesis enzymes-like"/>
    <property type="match status" value="1"/>
</dbReference>
<reference evidence="9" key="1">
    <citation type="submission" date="2018-05" db="EMBL/GenBank/DDBJ databases">
        <authorList>
            <person name="Lanie J.A."/>
            <person name="Ng W.-L."/>
            <person name="Kazmierczak K.M."/>
            <person name="Andrzejewski T.M."/>
            <person name="Davidsen T.M."/>
            <person name="Wayne K.J."/>
            <person name="Tettelin H."/>
            <person name="Glass J.I."/>
            <person name="Rusch D."/>
            <person name="Podicherti R."/>
            <person name="Tsui H.-C.T."/>
            <person name="Winkler M.E."/>
        </authorList>
    </citation>
    <scope>NUCLEOTIDE SEQUENCE</scope>
</reference>
<evidence type="ECO:0000256" key="3">
    <source>
        <dbReference type="ARBA" id="ARBA00005708"/>
    </source>
</evidence>
<name>A0A382S1S0_9ZZZZ</name>
<accession>A0A382S1S0</accession>
<dbReference type="NCBIfam" id="TIGR00526">
    <property type="entry name" value="folB_dom"/>
    <property type="match status" value="1"/>
</dbReference>
<protein>
    <recommendedName>
        <fullName evidence="4">dihydroneopterin aldolase</fullName>
        <ecNumber evidence="4">4.1.2.25</ecNumber>
    </recommendedName>
    <alternativeName>
        <fullName evidence="7">7,8-dihydroneopterin aldolase</fullName>
    </alternativeName>
</protein>
<dbReference type="PANTHER" id="PTHR42844:SF1">
    <property type="entry name" value="DIHYDRONEOPTERIN ALDOLASE 1-RELATED"/>
    <property type="match status" value="1"/>
</dbReference>
<evidence type="ECO:0000256" key="6">
    <source>
        <dbReference type="ARBA" id="ARBA00023239"/>
    </source>
</evidence>
<organism evidence="9">
    <name type="scientific">marine metagenome</name>
    <dbReference type="NCBI Taxonomy" id="408172"/>
    <lineage>
        <taxon>unclassified sequences</taxon>
        <taxon>metagenomes</taxon>
        <taxon>ecological metagenomes</taxon>
    </lineage>
</organism>
<evidence type="ECO:0000313" key="9">
    <source>
        <dbReference type="EMBL" id="SVD03856.1"/>
    </source>
</evidence>
<comment type="catalytic activity">
    <reaction evidence="1">
        <text>7,8-dihydroneopterin = 6-hydroxymethyl-7,8-dihydropterin + glycolaldehyde</text>
        <dbReference type="Rhea" id="RHEA:10540"/>
        <dbReference type="ChEBI" id="CHEBI:17001"/>
        <dbReference type="ChEBI" id="CHEBI:17071"/>
        <dbReference type="ChEBI" id="CHEBI:44841"/>
        <dbReference type="EC" id="4.1.2.25"/>
    </reaction>
</comment>
<dbReference type="SMART" id="SM00905">
    <property type="entry name" value="FolB"/>
    <property type="match status" value="1"/>
</dbReference>
<dbReference type="GO" id="GO:0046656">
    <property type="term" value="P:folic acid biosynthetic process"/>
    <property type="evidence" value="ECO:0007669"/>
    <property type="project" value="UniProtKB-KW"/>
</dbReference>
<dbReference type="NCBIfam" id="TIGR00525">
    <property type="entry name" value="folB"/>
    <property type="match status" value="1"/>
</dbReference>
<evidence type="ECO:0000256" key="2">
    <source>
        <dbReference type="ARBA" id="ARBA00005013"/>
    </source>
</evidence>
<evidence type="ECO:0000256" key="7">
    <source>
        <dbReference type="ARBA" id="ARBA00032903"/>
    </source>
</evidence>
<evidence type="ECO:0000256" key="5">
    <source>
        <dbReference type="ARBA" id="ARBA00022909"/>
    </source>
</evidence>
<dbReference type="EC" id="4.1.2.25" evidence="4"/>
<evidence type="ECO:0000256" key="1">
    <source>
        <dbReference type="ARBA" id="ARBA00001353"/>
    </source>
</evidence>
<dbReference type="InterPro" id="IPR006157">
    <property type="entry name" value="FolB_dom"/>
</dbReference>
<keyword evidence="6" id="KW-0456">Lyase</keyword>
<dbReference type="AlphaFoldDB" id="A0A382S1S0"/>
<comment type="similarity">
    <text evidence="3">Belongs to the DHNA family.</text>
</comment>
<dbReference type="CDD" id="cd00534">
    <property type="entry name" value="DHNA_DHNTPE"/>
    <property type="match status" value="1"/>
</dbReference>
<sequence>VKDKIILKGMVFYGYHGVNTSEKQFGQTFVVDLELEMPLDKPGKSDDLNDTVDYSKIYANVKAVVEGPSSNLLERVAVEIANNIL</sequence>
<dbReference type="InterPro" id="IPR043133">
    <property type="entry name" value="GTP-CH-I_C/QueF"/>
</dbReference>
<feature type="non-terminal residue" evidence="9">
    <location>
        <position position="85"/>
    </location>
</feature>
<dbReference type="PANTHER" id="PTHR42844">
    <property type="entry name" value="DIHYDRONEOPTERIN ALDOLASE 1-RELATED"/>
    <property type="match status" value="1"/>
</dbReference>
<dbReference type="GO" id="GO:0005737">
    <property type="term" value="C:cytoplasm"/>
    <property type="evidence" value="ECO:0007669"/>
    <property type="project" value="TreeGrafter"/>
</dbReference>
<comment type="pathway">
    <text evidence="2">Cofactor biosynthesis; tetrahydrofolate biosynthesis; 2-amino-4-hydroxy-6-hydroxymethyl-7,8-dihydropteridine diphosphate from 7,8-dihydroneopterin triphosphate: step 3/4.</text>
</comment>
<proteinExistence type="inferred from homology"/>
<evidence type="ECO:0000259" key="8">
    <source>
        <dbReference type="SMART" id="SM00905"/>
    </source>
</evidence>
<dbReference type="EMBL" id="UINC01125783">
    <property type="protein sequence ID" value="SVD03856.1"/>
    <property type="molecule type" value="Genomic_DNA"/>
</dbReference>
<feature type="non-terminal residue" evidence="9">
    <location>
        <position position="1"/>
    </location>
</feature>
<dbReference type="InterPro" id="IPR006156">
    <property type="entry name" value="Dihydroneopterin_aldolase"/>
</dbReference>
<gene>
    <name evidence="9" type="ORF">METZ01_LOCUS356710</name>
</gene>
<feature type="domain" description="Dihydroneopterin aldolase/epimerase" evidence="8">
    <location>
        <begin position="5"/>
        <end position="85"/>
    </location>
</feature>
<evidence type="ECO:0000256" key="4">
    <source>
        <dbReference type="ARBA" id="ARBA00013043"/>
    </source>
</evidence>
<keyword evidence="5" id="KW-0289">Folate biosynthesis</keyword>
<dbReference type="GO" id="GO:0004150">
    <property type="term" value="F:dihydroneopterin aldolase activity"/>
    <property type="evidence" value="ECO:0007669"/>
    <property type="project" value="UniProtKB-EC"/>
</dbReference>
<dbReference type="Pfam" id="PF02152">
    <property type="entry name" value="FolB"/>
    <property type="match status" value="1"/>
</dbReference>
<dbReference type="Gene3D" id="3.30.1130.10">
    <property type="match status" value="1"/>
</dbReference>